<feature type="transmembrane region" description="Helical" evidence="1">
    <location>
        <begin position="231"/>
        <end position="252"/>
    </location>
</feature>
<feature type="transmembrane region" description="Helical" evidence="1">
    <location>
        <begin position="92"/>
        <end position="117"/>
    </location>
</feature>
<dbReference type="Pfam" id="PF21436">
    <property type="entry name" value="STT3-PglB_core"/>
    <property type="match status" value="1"/>
</dbReference>
<gene>
    <name evidence="3" type="ORF">SAMN02745704_00150</name>
</gene>
<proteinExistence type="predicted"/>
<keyword evidence="1" id="KW-1133">Transmembrane helix</keyword>
<dbReference type="Gene3D" id="3.40.1380.40">
    <property type="match status" value="1"/>
</dbReference>
<keyword evidence="1" id="KW-0472">Membrane</keyword>
<feature type="transmembrane region" description="Helical" evidence="1">
    <location>
        <begin position="129"/>
        <end position="146"/>
    </location>
</feature>
<sequence>MAFFDSASTFGRAAWWGLLLASAVTIVWHLASNGLAHLMQHGAFFPGSSIPIPTRPDAFYFLDAARDIFLAGGSGSPAVSIPAASLLPRLTAFLASFFSLAWVALLLPVILSLSMVLAIVPWGCEIRRYDVAMVSALLGLCAPFWIERTQLGALDTDILIPFFVTGAIYCLHVAGRAQKPRKQLALVVFVGFAVLLHFWWKPGPYFLLPPCLFWGGQWLLNVAKGKNRKRLALMATGFAVLVLVFLVVAGYATAAFRFVWSHACLVLGIGSQSLEQASIIELAPLTVRQWFEHALGAWFLFPLPLVGIYAWWRRFRMNSFYLFYIAALGLLGLLSERFLILGLPAIAVLTLYGGVQTWQWIAKVAGSRLVRLVTYAVLVILPIVPNVLGAISYVPDPYFSAADVAMCERINKKFPDSAFVWTWWDYGYFVRYLTKNKVFFHGGSQDPDRLFTAAYPLMQPDPRYASQWLRHYSQRQGRPFPSPYGKGAKPRLPSHRALSALVSGAHRVVLYLPRRTFNASGYLYAIAFGLPKEQVVNRLDLFSAAGFDFSSADGSVGIPAELYEKGYREFGSVYDPHAQPLSDAELASLPDPILVHSSVQPFVAITDRFFIRTTMFHLLGFRGQSPGFQRVWFDPMAGGLWEVVDVPVGGHTTEVQDG</sequence>
<feature type="transmembrane region" description="Helical" evidence="1">
    <location>
        <begin position="184"/>
        <end position="200"/>
    </location>
</feature>
<name>A0A1T4W2L7_9BACT</name>
<feature type="domain" description="STT3/PglB/AglB core" evidence="2">
    <location>
        <begin position="418"/>
        <end position="462"/>
    </location>
</feature>
<feature type="transmembrane region" description="Helical" evidence="1">
    <location>
        <begin position="158"/>
        <end position="177"/>
    </location>
</feature>
<evidence type="ECO:0000313" key="4">
    <source>
        <dbReference type="Proteomes" id="UP000190027"/>
    </source>
</evidence>
<dbReference type="Proteomes" id="UP000190027">
    <property type="component" value="Unassembled WGS sequence"/>
</dbReference>
<organism evidence="3 4">
    <name type="scientific">Paucidesulfovibrio gracilis DSM 16080</name>
    <dbReference type="NCBI Taxonomy" id="1121449"/>
    <lineage>
        <taxon>Bacteria</taxon>
        <taxon>Pseudomonadati</taxon>
        <taxon>Thermodesulfobacteriota</taxon>
        <taxon>Desulfovibrionia</taxon>
        <taxon>Desulfovibrionales</taxon>
        <taxon>Desulfovibrionaceae</taxon>
        <taxon>Paucidesulfovibrio</taxon>
    </lineage>
</organism>
<evidence type="ECO:0000256" key="1">
    <source>
        <dbReference type="SAM" id="Phobius"/>
    </source>
</evidence>
<evidence type="ECO:0000313" key="3">
    <source>
        <dbReference type="EMBL" id="SKA71486.1"/>
    </source>
</evidence>
<feature type="transmembrane region" description="Helical" evidence="1">
    <location>
        <begin position="373"/>
        <end position="394"/>
    </location>
</feature>
<dbReference type="InterPro" id="IPR048999">
    <property type="entry name" value="STT3-PglB_core"/>
</dbReference>
<feature type="transmembrane region" description="Helical" evidence="1">
    <location>
        <begin position="295"/>
        <end position="312"/>
    </location>
</feature>
<protein>
    <submittedName>
        <fullName evidence="3">Undecaprenyl-diphosphooligosaccharide---protein glycotransferase</fullName>
    </submittedName>
</protein>
<dbReference type="GO" id="GO:0016740">
    <property type="term" value="F:transferase activity"/>
    <property type="evidence" value="ECO:0007669"/>
    <property type="project" value="UniProtKB-KW"/>
</dbReference>
<feature type="transmembrane region" description="Helical" evidence="1">
    <location>
        <begin position="341"/>
        <end position="361"/>
    </location>
</feature>
<dbReference type="AlphaFoldDB" id="A0A1T4W2L7"/>
<dbReference type="EMBL" id="FUYC01000001">
    <property type="protein sequence ID" value="SKA71486.1"/>
    <property type="molecule type" value="Genomic_DNA"/>
</dbReference>
<reference evidence="3 4" key="1">
    <citation type="submission" date="2017-02" db="EMBL/GenBank/DDBJ databases">
        <authorList>
            <person name="Peterson S.W."/>
        </authorList>
    </citation>
    <scope>NUCLEOTIDE SEQUENCE [LARGE SCALE GENOMIC DNA]</scope>
    <source>
        <strain evidence="3 4">DSM 16080</strain>
    </source>
</reference>
<feature type="transmembrane region" description="Helical" evidence="1">
    <location>
        <begin position="319"/>
        <end position="335"/>
    </location>
</feature>
<accession>A0A1T4W2L7</accession>
<keyword evidence="4" id="KW-1185">Reference proteome</keyword>
<keyword evidence="3" id="KW-0808">Transferase</keyword>
<dbReference type="STRING" id="1121449.SAMN02745704_00150"/>
<feature type="transmembrane region" description="Helical" evidence="1">
    <location>
        <begin position="12"/>
        <end position="31"/>
    </location>
</feature>
<keyword evidence="1" id="KW-0812">Transmembrane</keyword>
<evidence type="ECO:0000259" key="2">
    <source>
        <dbReference type="Pfam" id="PF21436"/>
    </source>
</evidence>
<feature type="transmembrane region" description="Helical" evidence="1">
    <location>
        <begin position="206"/>
        <end position="224"/>
    </location>
</feature>